<dbReference type="STRING" id="1848.SAMN05443637_107153"/>
<gene>
    <name evidence="1" type="ORF">SAMN05443637_107153</name>
</gene>
<name>A0A1M6T4U9_PSETH</name>
<evidence type="ECO:0008006" key="3">
    <source>
        <dbReference type="Google" id="ProtNLM"/>
    </source>
</evidence>
<dbReference type="RefSeq" id="WP_425595365.1">
    <property type="nucleotide sequence ID" value="NZ_CALGVN010000045.1"/>
</dbReference>
<dbReference type="SUPFAM" id="SSF51430">
    <property type="entry name" value="NAD(P)-linked oxidoreductase"/>
    <property type="match status" value="1"/>
</dbReference>
<dbReference type="Proteomes" id="UP000184363">
    <property type="component" value="Unassembled WGS sequence"/>
</dbReference>
<accession>A0A1M6T4U9</accession>
<dbReference type="AlphaFoldDB" id="A0A1M6T4U9"/>
<proteinExistence type="predicted"/>
<dbReference type="Gene3D" id="3.20.20.100">
    <property type="entry name" value="NADP-dependent oxidoreductase domain"/>
    <property type="match status" value="1"/>
</dbReference>
<sequence length="46" mass="4820">METREAARLGRDVGTVGLGCWQLGGDWGRVDDADALAVLHAALTPV</sequence>
<evidence type="ECO:0000313" key="2">
    <source>
        <dbReference type="Proteomes" id="UP000184363"/>
    </source>
</evidence>
<reference evidence="1 2" key="1">
    <citation type="submission" date="2016-11" db="EMBL/GenBank/DDBJ databases">
        <authorList>
            <person name="Jaros S."/>
            <person name="Januszkiewicz K."/>
            <person name="Wedrychowicz H."/>
        </authorList>
    </citation>
    <scope>NUCLEOTIDE SEQUENCE [LARGE SCALE GENOMIC DNA]</scope>
    <source>
        <strain evidence="1 2">DSM 43832</strain>
    </source>
</reference>
<evidence type="ECO:0000313" key="1">
    <source>
        <dbReference type="EMBL" id="SHK51954.1"/>
    </source>
</evidence>
<protein>
    <recommendedName>
        <fullName evidence="3">Aldo/keto reductase family protein</fullName>
    </recommendedName>
</protein>
<dbReference type="EMBL" id="FRAP01000007">
    <property type="protein sequence ID" value="SHK51954.1"/>
    <property type="molecule type" value="Genomic_DNA"/>
</dbReference>
<dbReference type="InterPro" id="IPR036812">
    <property type="entry name" value="NAD(P)_OxRdtase_dom_sf"/>
</dbReference>
<keyword evidence="2" id="KW-1185">Reference proteome</keyword>
<organism evidence="1 2">
    <name type="scientific">Pseudonocardia thermophila</name>
    <dbReference type="NCBI Taxonomy" id="1848"/>
    <lineage>
        <taxon>Bacteria</taxon>
        <taxon>Bacillati</taxon>
        <taxon>Actinomycetota</taxon>
        <taxon>Actinomycetes</taxon>
        <taxon>Pseudonocardiales</taxon>
        <taxon>Pseudonocardiaceae</taxon>
        <taxon>Pseudonocardia</taxon>
    </lineage>
</organism>